<comment type="caution">
    <text evidence="3">The sequence shown here is derived from an EMBL/GenBank/DDBJ whole genome shotgun (WGS) entry which is preliminary data.</text>
</comment>
<name>A0A8J3QM39_9ACTN</name>
<dbReference type="Proteomes" id="UP000642748">
    <property type="component" value="Unassembled WGS sequence"/>
</dbReference>
<dbReference type="InterPro" id="IPR003594">
    <property type="entry name" value="HATPase_dom"/>
</dbReference>
<dbReference type="Gene3D" id="3.30.565.10">
    <property type="entry name" value="Histidine kinase-like ATPase, C-terminal domain"/>
    <property type="match status" value="1"/>
</dbReference>
<evidence type="ECO:0000259" key="2">
    <source>
        <dbReference type="Pfam" id="PF13581"/>
    </source>
</evidence>
<gene>
    <name evidence="3" type="ORF">Raf01_05810</name>
</gene>
<protein>
    <submittedName>
        <fullName evidence="3">Anti-sigma regulatory factor</fullName>
    </submittedName>
</protein>
<dbReference type="RefSeq" id="WP_203916101.1">
    <property type="nucleotide sequence ID" value="NZ_BONZ01000006.1"/>
</dbReference>
<keyword evidence="4" id="KW-1185">Reference proteome</keyword>
<organism evidence="3 4">
    <name type="scientific">Rugosimonospora africana</name>
    <dbReference type="NCBI Taxonomy" id="556532"/>
    <lineage>
        <taxon>Bacteria</taxon>
        <taxon>Bacillati</taxon>
        <taxon>Actinomycetota</taxon>
        <taxon>Actinomycetes</taxon>
        <taxon>Micromonosporales</taxon>
        <taxon>Micromonosporaceae</taxon>
        <taxon>Rugosimonospora</taxon>
    </lineage>
</organism>
<feature type="domain" description="Histidine kinase/HSP90-like ATPase" evidence="2">
    <location>
        <begin position="8"/>
        <end position="155"/>
    </location>
</feature>
<evidence type="ECO:0000313" key="4">
    <source>
        <dbReference type="Proteomes" id="UP000642748"/>
    </source>
</evidence>
<dbReference type="Pfam" id="PF13581">
    <property type="entry name" value="HATPase_c_2"/>
    <property type="match status" value="1"/>
</dbReference>
<dbReference type="EMBL" id="BONZ01000006">
    <property type="protein sequence ID" value="GIH12409.1"/>
    <property type="molecule type" value="Genomic_DNA"/>
</dbReference>
<evidence type="ECO:0000313" key="3">
    <source>
        <dbReference type="EMBL" id="GIH12409.1"/>
    </source>
</evidence>
<dbReference type="AlphaFoldDB" id="A0A8J3QM39"/>
<sequence length="168" mass="17508">MPTVRLSFTPAPAHVRTARLVGVAVARRAGVASELFDEIRLAIGEACSRAVALHRDHSIADLVEVALGDDDRFTVRVIDRAPIDAALGQALGDPAELADPVALLEEPPGQVASPDPATEEAVTVGMRLALLAGLVEDLTVRPADHGPGTEVRMSWPMPSGRNGSGGRG</sequence>
<evidence type="ECO:0000256" key="1">
    <source>
        <dbReference type="SAM" id="MobiDB-lite"/>
    </source>
</evidence>
<dbReference type="CDD" id="cd16936">
    <property type="entry name" value="HATPase_RsbW-like"/>
    <property type="match status" value="1"/>
</dbReference>
<reference evidence="3" key="1">
    <citation type="submission" date="2021-01" db="EMBL/GenBank/DDBJ databases">
        <title>Whole genome shotgun sequence of Rugosimonospora africana NBRC 104875.</title>
        <authorList>
            <person name="Komaki H."/>
            <person name="Tamura T."/>
        </authorList>
    </citation>
    <scope>NUCLEOTIDE SEQUENCE</scope>
    <source>
        <strain evidence="3">NBRC 104875</strain>
    </source>
</reference>
<feature type="region of interest" description="Disordered" evidence="1">
    <location>
        <begin position="144"/>
        <end position="168"/>
    </location>
</feature>
<accession>A0A8J3QM39</accession>
<proteinExistence type="predicted"/>
<dbReference type="InterPro" id="IPR036890">
    <property type="entry name" value="HATPase_C_sf"/>
</dbReference>